<evidence type="ECO:0000256" key="1">
    <source>
        <dbReference type="SAM" id="Phobius"/>
    </source>
</evidence>
<reference evidence="2" key="1">
    <citation type="submission" date="2020-06" db="EMBL/GenBank/DDBJ databases">
        <authorList>
            <person name="Link T."/>
            <person name="Ehrmann M."/>
        </authorList>
    </citation>
    <scope>NUCLEOTIDE SEQUENCE</scope>
    <source>
        <strain evidence="2">TMW 2.2257</strain>
    </source>
</reference>
<dbReference type="Proteomes" id="UP001057280">
    <property type="component" value="Unassembled WGS sequence"/>
</dbReference>
<keyword evidence="1" id="KW-1133">Transmembrane helix</keyword>
<name>A0AB35HSV5_TETHA</name>
<sequence>MIAPNWIAVIPSIVLTLYSLKKISDYRLPQRNNTKKITLAIMGFLFGLSSIFITYMAIRSWTMVLILLINIAAVCWSILYGQKR</sequence>
<keyword evidence="1" id="KW-0472">Membrane</keyword>
<dbReference type="RefSeq" id="WP_202583201.1">
    <property type="nucleotide sequence ID" value="NZ_BKBJ01000055.1"/>
</dbReference>
<feature type="transmembrane region" description="Helical" evidence="1">
    <location>
        <begin position="64"/>
        <end position="81"/>
    </location>
</feature>
<reference evidence="2" key="2">
    <citation type="journal article" date="2021" name="BMC Microbiol.">
        <title>The diversity among the species Tetragenococcus halophilus including new isolates from a lupine seed fermentation.</title>
        <authorList>
            <person name="Link T."/>
            <person name="Vogel R.F."/>
            <person name="Ehrmann M.A."/>
        </authorList>
    </citation>
    <scope>NUCLEOTIDE SEQUENCE</scope>
    <source>
        <strain evidence="2">TMW 2.2257</strain>
    </source>
</reference>
<dbReference type="EMBL" id="JACACB010000087">
    <property type="protein sequence ID" value="MCO8299252.1"/>
    <property type="molecule type" value="Genomic_DNA"/>
</dbReference>
<gene>
    <name evidence="2" type="ORF">HXW75_12500</name>
</gene>
<organism evidence="2 3">
    <name type="scientific">Tetragenococcus halophilus</name>
    <name type="common">Pediococcus halophilus</name>
    <dbReference type="NCBI Taxonomy" id="51669"/>
    <lineage>
        <taxon>Bacteria</taxon>
        <taxon>Bacillati</taxon>
        <taxon>Bacillota</taxon>
        <taxon>Bacilli</taxon>
        <taxon>Lactobacillales</taxon>
        <taxon>Enterococcaceae</taxon>
        <taxon>Tetragenococcus</taxon>
    </lineage>
</organism>
<feature type="transmembrane region" description="Helical" evidence="1">
    <location>
        <begin position="36"/>
        <end position="58"/>
    </location>
</feature>
<keyword evidence="1" id="KW-0812">Transmembrane</keyword>
<dbReference type="AlphaFoldDB" id="A0AB35HSV5"/>
<protein>
    <submittedName>
        <fullName evidence="2">Uncharacterized protein</fullName>
    </submittedName>
</protein>
<proteinExistence type="predicted"/>
<evidence type="ECO:0000313" key="2">
    <source>
        <dbReference type="EMBL" id="MCO8299252.1"/>
    </source>
</evidence>
<comment type="caution">
    <text evidence="2">The sequence shown here is derived from an EMBL/GenBank/DDBJ whole genome shotgun (WGS) entry which is preliminary data.</text>
</comment>
<accession>A0AB35HSV5</accession>
<evidence type="ECO:0000313" key="3">
    <source>
        <dbReference type="Proteomes" id="UP001057280"/>
    </source>
</evidence>